<dbReference type="GO" id="GO:0006457">
    <property type="term" value="P:protein folding"/>
    <property type="evidence" value="ECO:0007669"/>
    <property type="project" value="InterPro"/>
</dbReference>
<feature type="compositionally biased region" description="Polar residues" evidence="10">
    <location>
        <begin position="270"/>
        <end position="281"/>
    </location>
</feature>
<evidence type="ECO:0000256" key="2">
    <source>
        <dbReference type="ARBA" id="ARBA00009054"/>
    </source>
</evidence>
<evidence type="ECO:0000313" key="13">
    <source>
        <dbReference type="Proteomes" id="UP000549394"/>
    </source>
</evidence>
<dbReference type="GO" id="GO:0051087">
    <property type="term" value="F:protein-folding chaperone binding"/>
    <property type="evidence" value="ECO:0007669"/>
    <property type="project" value="InterPro"/>
</dbReference>
<dbReference type="FunFam" id="3.90.20.20:FF:000003">
    <property type="entry name" value="GrpE protein homolog"/>
    <property type="match status" value="1"/>
</dbReference>
<feature type="compositionally biased region" description="Polar residues" evidence="10">
    <location>
        <begin position="430"/>
        <end position="443"/>
    </location>
</feature>
<dbReference type="Pfam" id="PF01025">
    <property type="entry name" value="GrpE"/>
    <property type="match status" value="1"/>
</dbReference>
<dbReference type="GO" id="GO:0051082">
    <property type="term" value="F:unfolded protein binding"/>
    <property type="evidence" value="ECO:0007669"/>
    <property type="project" value="TreeGrafter"/>
</dbReference>
<dbReference type="Gene3D" id="1.25.40.90">
    <property type="match status" value="1"/>
</dbReference>
<dbReference type="Gene3D" id="2.30.22.10">
    <property type="entry name" value="Head domain of nucleotide exchange factor GrpE"/>
    <property type="match status" value="1"/>
</dbReference>
<dbReference type="PANTHER" id="PTHR21237">
    <property type="entry name" value="GRPE PROTEIN"/>
    <property type="match status" value="1"/>
</dbReference>
<evidence type="ECO:0000256" key="10">
    <source>
        <dbReference type="SAM" id="MobiDB-lite"/>
    </source>
</evidence>
<evidence type="ECO:0000256" key="5">
    <source>
        <dbReference type="ARBA" id="ARBA00023186"/>
    </source>
</evidence>
<keyword evidence="5 7" id="KW-0143">Chaperone</keyword>
<organism evidence="12 13">
    <name type="scientific">Dimorphilus gyrociliatus</name>
    <dbReference type="NCBI Taxonomy" id="2664684"/>
    <lineage>
        <taxon>Eukaryota</taxon>
        <taxon>Metazoa</taxon>
        <taxon>Spiralia</taxon>
        <taxon>Lophotrochozoa</taxon>
        <taxon>Annelida</taxon>
        <taxon>Polychaeta</taxon>
        <taxon>Polychaeta incertae sedis</taxon>
        <taxon>Dinophilidae</taxon>
        <taxon>Dimorphilus</taxon>
    </lineage>
</organism>
<dbReference type="InterPro" id="IPR000740">
    <property type="entry name" value="GrpE"/>
</dbReference>
<dbReference type="FunFam" id="2.30.22.10:FF:000002">
    <property type="entry name" value="GrpE protein homolog"/>
    <property type="match status" value="1"/>
</dbReference>
<dbReference type="CDD" id="cd00446">
    <property type="entry name" value="GrpE"/>
    <property type="match status" value="1"/>
</dbReference>
<dbReference type="GO" id="GO:0000774">
    <property type="term" value="F:adenyl-nucleotide exchange factor activity"/>
    <property type="evidence" value="ECO:0007669"/>
    <property type="project" value="InterPro"/>
</dbReference>
<evidence type="ECO:0000256" key="1">
    <source>
        <dbReference type="ARBA" id="ARBA00004305"/>
    </source>
</evidence>
<evidence type="ECO:0000256" key="9">
    <source>
        <dbReference type="SAM" id="Coils"/>
    </source>
</evidence>
<comment type="caution">
    <text evidence="12">The sequence shown here is derived from an EMBL/GenBank/DDBJ whole genome shotgun (WGS) entry which is preliminary data.</text>
</comment>
<protein>
    <recommendedName>
        <fullName evidence="7">GrpE protein homolog</fullName>
    </recommendedName>
</protein>
<feature type="compositionally biased region" description="Basic and acidic residues" evidence="10">
    <location>
        <begin position="444"/>
        <end position="454"/>
    </location>
</feature>
<dbReference type="GO" id="GO:0042803">
    <property type="term" value="F:protein homodimerization activity"/>
    <property type="evidence" value="ECO:0007669"/>
    <property type="project" value="InterPro"/>
</dbReference>
<dbReference type="GO" id="GO:0030150">
    <property type="term" value="P:protein import into mitochondrial matrix"/>
    <property type="evidence" value="ECO:0007669"/>
    <property type="project" value="TreeGrafter"/>
</dbReference>
<comment type="subcellular location">
    <subcellularLocation>
        <location evidence="1 7">Mitochondrion matrix</location>
    </subcellularLocation>
</comment>
<evidence type="ECO:0000256" key="6">
    <source>
        <dbReference type="ARBA" id="ARBA00045572"/>
    </source>
</evidence>
<comment type="similarity">
    <text evidence="2 8">Belongs to the GrpE family.</text>
</comment>
<dbReference type="SUPFAM" id="SSF48464">
    <property type="entry name" value="ENTH/VHS domain"/>
    <property type="match status" value="1"/>
</dbReference>
<keyword evidence="9" id="KW-0175">Coiled coil</keyword>
<feature type="region of interest" description="Disordered" evidence="10">
    <location>
        <begin position="252"/>
        <end position="284"/>
    </location>
</feature>
<dbReference type="Gene3D" id="3.90.20.20">
    <property type="match status" value="1"/>
</dbReference>
<dbReference type="AlphaFoldDB" id="A0A7I8VUV9"/>
<evidence type="ECO:0000256" key="8">
    <source>
        <dbReference type="RuleBase" id="RU004478"/>
    </source>
</evidence>
<dbReference type="CDD" id="cd03572">
    <property type="entry name" value="ENTH_like_Tepsin"/>
    <property type="match status" value="1"/>
</dbReference>
<dbReference type="EMBL" id="CAJFCJ010000011">
    <property type="protein sequence ID" value="CAD5119766.1"/>
    <property type="molecule type" value="Genomic_DNA"/>
</dbReference>
<dbReference type="HAMAP" id="MF_01151">
    <property type="entry name" value="GrpE"/>
    <property type="match status" value="1"/>
</dbReference>
<proteinExistence type="inferred from homology"/>
<feature type="coiled-coil region" evidence="9">
    <location>
        <begin position="454"/>
        <end position="492"/>
    </location>
</feature>
<dbReference type="Pfam" id="PF01417">
    <property type="entry name" value="ENTH"/>
    <property type="match status" value="1"/>
</dbReference>
<evidence type="ECO:0000256" key="4">
    <source>
        <dbReference type="ARBA" id="ARBA00023128"/>
    </source>
</evidence>
<reference evidence="12 13" key="1">
    <citation type="submission" date="2020-08" db="EMBL/GenBank/DDBJ databases">
        <authorList>
            <person name="Hejnol A."/>
        </authorList>
    </citation>
    <scope>NUCLEOTIDE SEQUENCE [LARGE SCALE GENOMIC DNA]</scope>
</reference>
<dbReference type="InterPro" id="IPR013809">
    <property type="entry name" value="ENTH"/>
</dbReference>
<gene>
    <name evidence="12" type="ORF">DGYR_LOCUS7956</name>
</gene>
<dbReference type="Proteomes" id="UP000549394">
    <property type="component" value="Unassembled WGS sequence"/>
</dbReference>
<dbReference type="PROSITE" id="PS01071">
    <property type="entry name" value="GRPE"/>
    <property type="match status" value="1"/>
</dbReference>
<keyword evidence="4 7" id="KW-0496">Mitochondrion</keyword>
<dbReference type="InterPro" id="IPR008942">
    <property type="entry name" value="ENTH_VHS"/>
</dbReference>
<accession>A0A7I8VUV9</accession>
<name>A0A7I8VUV9_9ANNE</name>
<feature type="compositionally biased region" description="Acidic residues" evidence="10">
    <location>
        <begin position="256"/>
        <end position="266"/>
    </location>
</feature>
<comment type="function">
    <text evidence="6">Essential component of the PAM complex, a complex required for the translocation of transit peptide-containing proteins from the inner membrane into the mitochondrial matrix in an ATP-dependent manner. Seems to control the nucleotide-dependent binding of mitochondrial HSP70 to substrate proteins.</text>
</comment>
<dbReference type="InterPro" id="IPR013805">
    <property type="entry name" value="GrpE_CC"/>
</dbReference>
<dbReference type="GO" id="GO:0001405">
    <property type="term" value="C:PAM complex, Tim23 associated import motor"/>
    <property type="evidence" value="ECO:0007669"/>
    <property type="project" value="TreeGrafter"/>
</dbReference>
<dbReference type="InterPro" id="IPR035802">
    <property type="entry name" value="ENTH/VHS_tepsin"/>
</dbReference>
<dbReference type="PRINTS" id="PR00773">
    <property type="entry name" value="GRPEPROTEIN"/>
</dbReference>
<dbReference type="SUPFAM" id="SSF58014">
    <property type="entry name" value="Coiled-coil domain of nucleotide exchange factor GrpE"/>
    <property type="match status" value="1"/>
</dbReference>
<keyword evidence="13" id="KW-1185">Reference proteome</keyword>
<dbReference type="OrthoDB" id="201635at2759"/>
<evidence type="ECO:0000256" key="3">
    <source>
        <dbReference type="ARBA" id="ARBA00022946"/>
    </source>
</evidence>
<feature type="region of interest" description="Disordered" evidence="10">
    <location>
        <begin position="430"/>
        <end position="454"/>
    </location>
</feature>
<feature type="domain" description="ENTH" evidence="11">
    <location>
        <begin position="24"/>
        <end position="136"/>
    </location>
</feature>
<dbReference type="PANTHER" id="PTHR21237:SF23">
    <property type="entry name" value="GRPE PROTEIN HOMOLOG, MITOCHONDRIAL"/>
    <property type="match status" value="1"/>
</dbReference>
<evidence type="ECO:0000313" key="12">
    <source>
        <dbReference type="EMBL" id="CAD5119766.1"/>
    </source>
</evidence>
<dbReference type="InterPro" id="IPR009012">
    <property type="entry name" value="GrpE_head"/>
</dbReference>
<evidence type="ECO:0000256" key="7">
    <source>
        <dbReference type="RuleBase" id="RU000640"/>
    </source>
</evidence>
<dbReference type="SUPFAM" id="SSF51064">
    <property type="entry name" value="Head domain of nucleotide exchange factor GrpE"/>
    <property type="match status" value="1"/>
</dbReference>
<sequence length="615" mass="69726">MSEFEEVFEFLKNKSHYLSQWPELQRATADNDTPTPGYLLPIIAKLSFHSGVQCKSLSLYFEDRLKVPSCSVKVKTLKLIIFLLEKGHKDFKKYMQKSLEIDKATKFSGPPDPLHGNAPYELTRKLAKEAQELIFSDNFVEDEKDRSVDMFKTSYPGLGSTNVSNSSYSGFGNTVLDKKSISQSISEGVLDLAEKLKGKLEGPEERHKFEPTETVYFKPLPLPAHTYCTESTIESSAFDQLSSREFIPGKALGGWGDDETEEDTTEEVVFSQNELEESTSSKQDREETILVQNFINRDMLPTLQEIRSFNQNLIDKDIGIVLQEVNSQLQNSNCSSVSLMSALLIVEFIIREENLPIDKVIMVLKEGLNYIIAKTNESNVYHKTRKIILILQNLSNEQFSTSERKLLFIHIRSLLEYIIQSKSRLFSTTTEAPLESQQSNNGENTEKTQVDDVEKKFEEEKTKLMAQVKDVEDKYKRSLAEMENVRNRLTKQIADAKVFGIQSFCKDLLEVADILNSATAAVPKEALESDNQHLKSLFDGLTMTDKQLRKVFTRHGLEPIDPAKGEKFDPNLHEALFQAPITESETPGSVAVVTKTGYRLHERTIRPALVGVYNK</sequence>
<evidence type="ECO:0000259" key="11">
    <source>
        <dbReference type="Pfam" id="PF01417"/>
    </source>
</evidence>
<keyword evidence="3" id="KW-0809">Transit peptide</keyword>